<protein>
    <submittedName>
        <fullName evidence="1">Uncharacterized protein</fullName>
    </submittedName>
</protein>
<proteinExistence type="predicted"/>
<organism evidence="1 2">
    <name type="scientific">Pseudomonas syringae group genomosp. 3</name>
    <dbReference type="NCBI Taxonomy" id="251701"/>
    <lineage>
        <taxon>Bacteria</taxon>
        <taxon>Pseudomonadati</taxon>
        <taxon>Pseudomonadota</taxon>
        <taxon>Gammaproteobacteria</taxon>
        <taxon>Pseudomonadales</taxon>
        <taxon>Pseudomonadaceae</taxon>
        <taxon>Pseudomonas</taxon>
    </lineage>
</organism>
<name>A0ABD6V886_9PSED</name>
<reference evidence="1 2" key="1">
    <citation type="submission" date="2016-10" db="EMBL/GenBank/DDBJ databases">
        <title>Comparative genomics of Pseudomonas syringae.</title>
        <authorList>
            <person name="Hulin M.T."/>
        </authorList>
    </citation>
    <scope>NUCLEOTIDE SEQUENCE [LARGE SCALE GENOMIC DNA]</scope>
    <source>
        <strain evidence="1 2">9643</strain>
    </source>
</reference>
<dbReference type="AlphaFoldDB" id="A0ABD6V886"/>
<evidence type="ECO:0000313" key="2">
    <source>
        <dbReference type="Proteomes" id="UP000236998"/>
    </source>
</evidence>
<dbReference type="Proteomes" id="UP000236998">
    <property type="component" value="Unassembled WGS sequence"/>
</dbReference>
<accession>A0ABD6V886</accession>
<dbReference type="EMBL" id="MLET01000014">
    <property type="protein sequence ID" value="POD67118.1"/>
    <property type="molecule type" value="Genomic_DNA"/>
</dbReference>
<evidence type="ECO:0000313" key="1">
    <source>
        <dbReference type="EMBL" id="POD67118.1"/>
    </source>
</evidence>
<gene>
    <name evidence="1" type="ORF">BKM07_19025</name>
</gene>
<sequence length="763" mass="85066">MAVLHEQAQFKVSRSNPQTFVDEVVRGLPGLSSDHRLIASLEQQLPLLAEASPHPFLEALERQLEGDATIRPIFDEYPGLITPTTYHCGLLWSLEALAWLPDFLQRAALCLAKLAALDPGGKLTNRPINSLRSIFLSWSPGTAVSTQHRLAILESIINDVPFIAWPLLEQLLPRFSDTSTPTTKPRFREPEQRENENLTYGLVWKSEERIVELAITRAEYDPARWGSLIDSLGSVQEPTFELIVNGLGQVLGATQDEQQSDIWNALRKQTLRHRKYQDADWALPSDSIETLEALIERHKPAALVESISWLFDDWMPSFDLGDQTSDPIQAVEDARLAALRGIMDATGIDGVVGLMERVKVPRLVMFSIRGLQLPDNQLLQLLTRLLSSTIGESALAASIVLAHGMERFGDSWATDAKDALQKSGWDHQKCALVLLGLDETKESWNYVTSFGNETEAAYWSQKSPSRINGPLEDLTFAIEKYRSVGRSAAALAAAEKRLEELSVATTQAIMSSAVSEHNADPEAKSTFGFLDVDRIFSALAQRSDLPRESLAALEFMYLPMLRTDNLTIHELLLEQPVFFMGMVSRVFRAKDEEPRDLSETDRKLATATYRLLKGLKKLPGQKGNDVDEAALRTWCVDVRKLAQESNRGMVTDQLIGQILAHAPLGAKDSAWPHEAVRNVIEVLASPEVERGISLERYNMRGVYSKMPDEGGDQERALASQSREWAAKTITSVRTSAMLRRIAEGWEADAERADIAAAQRATRW</sequence>
<comment type="caution">
    <text evidence="1">The sequence shown here is derived from an EMBL/GenBank/DDBJ whole genome shotgun (WGS) entry which is preliminary data.</text>
</comment>